<evidence type="ECO:0000256" key="2">
    <source>
        <dbReference type="ARBA" id="ARBA00007317"/>
    </source>
</evidence>
<dbReference type="EMBL" id="MLYV02000420">
    <property type="protein sequence ID" value="PSR99335.1"/>
    <property type="molecule type" value="Genomic_DNA"/>
</dbReference>
<dbReference type="Gene3D" id="4.10.320.10">
    <property type="entry name" value="E3-binding domain"/>
    <property type="match status" value="1"/>
</dbReference>
<dbReference type="GO" id="GO:0045333">
    <property type="term" value="P:cellular respiration"/>
    <property type="evidence" value="ECO:0007669"/>
    <property type="project" value="UniProtKB-ARBA"/>
</dbReference>
<dbReference type="InterPro" id="IPR050743">
    <property type="entry name" value="2-oxoacid_DH_E2_comp"/>
</dbReference>
<proteinExistence type="inferred from homology"/>
<dbReference type="GO" id="GO:0016407">
    <property type="term" value="F:acetyltransferase activity"/>
    <property type="evidence" value="ECO:0007669"/>
    <property type="project" value="TreeGrafter"/>
</dbReference>
<dbReference type="PROSITE" id="PS51826">
    <property type="entry name" value="PSBD"/>
    <property type="match status" value="1"/>
</dbReference>
<accession>A0A2R6PZ57</accession>
<dbReference type="InterPro" id="IPR036625">
    <property type="entry name" value="E3-bd_dom_sf"/>
</dbReference>
<dbReference type="SUPFAM" id="SSF52777">
    <property type="entry name" value="CoA-dependent acyltransferases"/>
    <property type="match status" value="1"/>
</dbReference>
<dbReference type="InterPro" id="IPR000089">
    <property type="entry name" value="Biotin_lipoyl"/>
</dbReference>
<dbReference type="Gene3D" id="2.40.50.100">
    <property type="match status" value="1"/>
</dbReference>
<dbReference type="Pfam" id="PF02817">
    <property type="entry name" value="E3_binding"/>
    <property type="match status" value="1"/>
</dbReference>
<evidence type="ECO:0000313" key="10">
    <source>
        <dbReference type="EMBL" id="PSR99335.1"/>
    </source>
</evidence>
<evidence type="ECO:0000256" key="6">
    <source>
        <dbReference type="RuleBase" id="RU003423"/>
    </source>
</evidence>
<name>A0A2R6PZ57_9APHY</name>
<dbReference type="CDD" id="cd06849">
    <property type="entry name" value="lipoyl_domain"/>
    <property type="match status" value="1"/>
</dbReference>
<dbReference type="InterPro" id="IPR011053">
    <property type="entry name" value="Single_hybrid_motif"/>
</dbReference>
<dbReference type="PANTHER" id="PTHR43178">
    <property type="entry name" value="DIHYDROLIPOAMIDE ACETYLTRANSFERASE COMPONENT OF PYRUVATE DEHYDROGENASE COMPLEX"/>
    <property type="match status" value="1"/>
</dbReference>
<dbReference type="SUPFAM" id="SSF51230">
    <property type="entry name" value="Single hybrid motif"/>
    <property type="match status" value="1"/>
</dbReference>
<dbReference type="Gene3D" id="3.30.559.10">
    <property type="entry name" value="Chloramphenicol acetyltransferase-like domain"/>
    <property type="match status" value="1"/>
</dbReference>
<sequence length="537" mass="57988">MLVGRFVRLPKGRPALLAKQVSLFHLSHSCWGKVLRTFKLADIGEGITECEVIRWCVWLISQPNCPILNRTYMVMRFRSVQPPNTIQAFDALCEVQSDKASVEITSPFDGIVKELLVKEGDVAKVGEGLCVIEVDEEAPAADAEPASPPPHPEQETAQISPSEVEKPEVNSVSVTQPQRRPHPLDPNVPQDAKAALGTNAENVLATPSVRHFARQNGVDLAVLAPGSGKGGRVEKKDVEAYLAAPSQTKETAAGGQGEDVVVELGRTRYGMWKAMVKSLEIPHFGYSTSLDLTTLHDLMPILNSHIPSRYFPPSSSPPPPPAVSPSAFYAQPTPPPVGEYASFTRLTYLPLLLKTLSKAMIEWPLFRSSITPSSSPPSSEKPTLTLRPHADINIALSTPTGLYTPTIQSVDTHSVYSLASRLKHLSHLGRQVPCGLTTTDMPKRGGTLTVSNIGGIGDGEGASPILVPGGGVAIVAVGRAKWVWDVNRGDGKGERRLKVNVSWSADHRVVEGAELVAFIEAWRSWVESPQRLIGEGV</sequence>
<dbReference type="InterPro" id="IPR001078">
    <property type="entry name" value="2-oxoacid_DH_actylTfrase"/>
</dbReference>
<dbReference type="Pfam" id="PF00364">
    <property type="entry name" value="Biotin_lipoyl"/>
    <property type="match status" value="1"/>
</dbReference>
<reference evidence="10 11" key="1">
    <citation type="submission" date="2018-02" db="EMBL/GenBank/DDBJ databases">
        <title>Genome sequence of the basidiomycete white-rot fungus Phlebia centrifuga.</title>
        <authorList>
            <person name="Granchi Z."/>
            <person name="Peng M."/>
            <person name="de Vries R.P."/>
            <person name="Hilden K."/>
            <person name="Makela M.R."/>
            <person name="Grigoriev I."/>
            <person name="Riley R."/>
        </authorList>
    </citation>
    <scope>NUCLEOTIDE SEQUENCE [LARGE SCALE GENOMIC DNA]</scope>
    <source>
        <strain evidence="10 11">FBCC195</strain>
    </source>
</reference>
<dbReference type="PROSITE" id="PS50968">
    <property type="entry name" value="BIOTINYL_LIPOYL"/>
    <property type="match status" value="1"/>
</dbReference>
<dbReference type="InterPro" id="IPR023213">
    <property type="entry name" value="CAT-like_dom_sf"/>
</dbReference>
<feature type="domain" description="Lipoyl-binding" evidence="8">
    <location>
        <begin position="35"/>
        <end position="133"/>
    </location>
</feature>
<evidence type="ECO:0000313" key="11">
    <source>
        <dbReference type="Proteomes" id="UP000186601"/>
    </source>
</evidence>
<evidence type="ECO:0000256" key="1">
    <source>
        <dbReference type="ARBA" id="ARBA00001938"/>
    </source>
</evidence>
<keyword evidence="11" id="KW-1185">Reference proteome</keyword>
<evidence type="ECO:0000256" key="7">
    <source>
        <dbReference type="SAM" id="MobiDB-lite"/>
    </source>
</evidence>
<comment type="similarity">
    <text evidence="2 6">Belongs to the 2-oxoacid dehydrogenase family.</text>
</comment>
<dbReference type="AlphaFoldDB" id="A0A2R6PZ57"/>
<evidence type="ECO:0000259" key="9">
    <source>
        <dbReference type="PROSITE" id="PS51826"/>
    </source>
</evidence>
<dbReference type="EC" id="2.3.1.-" evidence="6"/>
<dbReference type="PANTHER" id="PTHR43178:SF5">
    <property type="entry name" value="LIPOAMIDE ACYLTRANSFERASE COMPONENT OF BRANCHED-CHAIN ALPHA-KETO ACID DEHYDROGENASE COMPLEX, MITOCHONDRIAL"/>
    <property type="match status" value="1"/>
</dbReference>
<protein>
    <recommendedName>
        <fullName evidence="6">Dihydrolipoamide acetyltransferase component of pyruvate dehydrogenase complex</fullName>
        <ecNumber evidence="6">2.3.1.-</ecNumber>
    </recommendedName>
</protein>
<dbReference type="Proteomes" id="UP000186601">
    <property type="component" value="Unassembled WGS sequence"/>
</dbReference>
<dbReference type="STRING" id="98765.A0A2R6PZ57"/>
<dbReference type="Pfam" id="PF00198">
    <property type="entry name" value="2-oxoacid_dh"/>
    <property type="match status" value="1"/>
</dbReference>
<dbReference type="InterPro" id="IPR004167">
    <property type="entry name" value="PSBD"/>
</dbReference>
<feature type="domain" description="Peripheral subunit-binding (PSBD)" evidence="9">
    <location>
        <begin position="204"/>
        <end position="242"/>
    </location>
</feature>
<evidence type="ECO:0000256" key="5">
    <source>
        <dbReference type="ARBA" id="ARBA00023315"/>
    </source>
</evidence>
<dbReference type="OrthoDB" id="15567at2759"/>
<gene>
    <name evidence="10" type="ORF">PHLCEN_2v4148</name>
</gene>
<keyword evidence="5 6" id="KW-0012">Acyltransferase</keyword>
<keyword evidence="4 6" id="KW-0450">Lipoyl</keyword>
<organism evidence="10 11">
    <name type="scientific">Hermanssonia centrifuga</name>
    <dbReference type="NCBI Taxonomy" id="98765"/>
    <lineage>
        <taxon>Eukaryota</taxon>
        <taxon>Fungi</taxon>
        <taxon>Dikarya</taxon>
        <taxon>Basidiomycota</taxon>
        <taxon>Agaricomycotina</taxon>
        <taxon>Agaricomycetes</taxon>
        <taxon>Polyporales</taxon>
        <taxon>Meruliaceae</taxon>
        <taxon>Hermanssonia</taxon>
    </lineage>
</organism>
<dbReference type="GO" id="GO:0005739">
    <property type="term" value="C:mitochondrion"/>
    <property type="evidence" value="ECO:0007669"/>
    <property type="project" value="TreeGrafter"/>
</dbReference>
<dbReference type="SUPFAM" id="SSF47005">
    <property type="entry name" value="Peripheral subunit-binding domain of 2-oxo acid dehydrogenase complex"/>
    <property type="match status" value="1"/>
</dbReference>
<evidence type="ECO:0000256" key="4">
    <source>
        <dbReference type="ARBA" id="ARBA00022823"/>
    </source>
</evidence>
<keyword evidence="3 6" id="KW-0808">Transferase</keyword>
<evidence type="ECO:0000256" key="3">
    <source>
        <dbReference type="ARBA" id="ARBA00022679"/>
    </source>
</evidence>
<evidence type="ECO:0000259" key="8">
    <source>
        <dbReference type="PROSITE" id="PS50968"/>
    </source>
</evidence>
<comment type="caution">
    <text evidence="10">The sequence shown here is derived from an EMBL/GenBank/DDBJ whole genome shotgun (WGS) entry which is preliminary data.</text>
</comment>
<dbReference type="GO" id="GO:0031405">
    <property type="term" value="F:lipoic acid binding"/>
    <property type="evidence" value="ECO:0007669"/>
    <property type="project" value="TreeGrafter"/>
</dbReference>
<feature type="region of interest" description="Disordered" evidence="7">
    <location>
        <begin position="139"/>
        <end position="192"/>
    </location>
</feature>
<comment type="cofactor">
    <cofactor evidence="1 6">
        <name>(R)-lipoate</name>
        <dbReference type="ChEBI" id="CHEBI:83088"/>
    </cofactor>
</comment>